<protein>
    <recommendedName>
        <fullName evidence="5">HTH lysR-type domain-containing protein</fullName>
    </recommendedName>
</protein>
<gene>
    <name evidence="6" type="ORF">RD110_24285</name>
</gene>
<accession>A0A1P8K1R4</accession>
<dbReference type="InterPro" id="IPR036390">
    <property type="entry name" value="WH_DNA-bd_sf"/>
</dbReference>
<keyword evidence="2" id="KW-0805">Transcription regulation</keyword>
<feature type="domain" description="HTH lysR-type" evidence="5">
    <location>
        <begin position="2"/>
        <end position="59"/>
    </location>
</feature>
<dbReference type="PANTHER" id="PTHR30346">
    <property type="entry name" value="TRANSCRIPTIONAL DUAL REGULATOR HCAR-RELATED"/>
    <property type="match status" value="1"/>
</dbReference>
<dbReference type="Gene3D" id="3.40.190.10">
    <property type="entry name" value="Periplasmic binding protein-like II"/>
    <property type="match status" value="2"/>
</dbReference>
<dbReference type="Pfam" id="PF00126">
    <property type="entry name" value="HTH_1"/>
    <property type="match status" value="1"/>
</dbReference>
<dbReference type="Pfam" id="PF03466">
    <property type="entry name" value="LysR_substrate"/>
    <property type="match status" value="1"/>
</dbReference>
<evidence type="ECO:0000256" key="4">
    <source>
        <dbReference type="ARBA" id="ARBA00023163"/>
    </source>
</evidence>
<evidence type="ECO:0000256" key="2">
    <source>
        <dbReference type="ARBA" id="ARBA00023015"/>
    </source>
</evidence>
<reference evidence="6 7" key="1">
    <citation type="submission" date="2017-01" db="EMBL/GenBank/DDBJ databases">
        <authorList>
            <person name="Mah S.A."/>
            <person name="Swanson W.J."/>
            <person name="Moy G.W."/>
            <person name="Vacquier V.D."/>
        </authorList>
    </citation>
    <scope>NUCLEOTIDE SEQUENCE [LARGE SCALE GENOMIC DNA]</scope>
    <source>
        <strain evidence="6 7">DCY110</strain>
    </source>
</reference>
<dbReference type="InterPro" id="IPR000847">
    <property type="entry name" value="LysR_HTH_N"/>
</dbReference>
<organism evidence="6 7">
    <name type="scientific">Rhodoferax koreensis</name>
    <dbReference type="NCBI Taxonomy" id="1842727"/>
    <lineage>
        <taxon>Bacteria</taxon>
        <taxon>Pseudomonadati</taxon>
        <taxon>Pseudomonadota</taxon>
        <taxon>Betaproteobacteria</taxon>
        <taxon>Burkholderiales</taxon>
        <taxon>Comamonadaceae</taxon>
        <taxon>Rhodoferax</taxon>
    </lineage>
</organism>
<dbReference type="Gene3D" id="1.10.10.10">
    <property type="entry name" value="Winged helix-like DNA-binding domain superfamily/Winged helix DNA-binding domain"/>
    <property type="match status" value="1"/>
</dbReference>
<dbReference type="SUPFAM" id="SSF46785">
    <property type="entry name" value="Winged helix' DNA-binding domain"/>
    <property type="match status" value="1"/>
</dbReference>
<evidence type="ECO:0000313" key="7">
    <source>
        <dbReference type="Proteomes" id="UP000186609"/>
    </source>
</evidence>
<dbReference type="OrthoDB" id="5292387at2"/>
<dbReference type="GO" id="GO:0003700">
    <property type="term" value="F:DNA-binding transcription factor activity"/>
    <property type="evidence" value="ECO:0007669"/>
    <property type="project" value="InterPro"/>
</dbReference>
<evidence type="ECO:0000256" key="3">
    <source>
        <dbReference type="ARBA" id="ARBA00023125"/>
    </source>
</evidence>
<dbReference type="GO" id="GO:0003677">
    <property type="term" value="F:DNA binding"/>
    <property type="evidence" value="ECO:0007669"/>
    <property type="project" value="UniProtKB-KW"/>
</dbReference>
<dbReference type="AlphaFoldDB" id="A0A1P8K1R4"/>
<dbReference type="RefSeq" id="WP_076202915.1">
    <property type="nucleotide sequence ID" value="NZ_CP019236.1"/>
</dbReference>
<dbReference type="SUPFAM" id="SSF53850">
    <property type="entry name" value="Periplasmic binding protein-like II"/>
    <property type="match status" value="1"/>
</dbReference>
<dbReference type="InterPro" id="IPR005119">
    <property type="entry name" value="LysR_subst-bd"/>
</dbReference>
<keyword evidence="4" id="KW-0804">Transcription</keyword>
<dbReference type="EMBL" id="CP019236">
    <property type="protein sequence ID" value="APW39937.1"/>
    <property type="molecule type" value="Genomic_DNA"/>
</dbReference>
<dbReference type="Proteomes" id="UP000186609">
    <property type="component" value="Chromosome"/>
</dbReference>
<proteinExistence type="inferred from homology"/>
<dbReference type="FunFam" id="1.10.10.10:FF:000001">
    <property type="entry name" value="LysR family transcriptional regulator"/>
    <property type="match status" value="1"/>
</dbReference>
<dbReference type="STRING" id="1842727.RD110_24285"/>
<sequence>MFQLSQIRCFVVLANELHFGRAAVRLHMTQPPLSRQIQQLEAALGVQLLERTQRNVQLTPAGKAFLPEAEYLMQLSQSAASVARRAAQGEAGTVRLGYVAGASFGFMPRIVAAANKQLPGLDIVLRDLSTTEQFEALRSGRLDVGITRSPADHADLRSASVLREPFVAALPAAHPLAARRKLAIEALHGQDLIMYEPGQGGSMYELLTAAFHAARVAPRYVQHVRQTYCLMGLVGSGIGIALIQASAARLRMPGVAVRPIGLPAAAVSEFHLAWRAADEAANPAVERFRQLVLADAGKAA</sequence>
<evidence type="ECO:0000313" key="6">
    <source>
        <dbReference type="EMBL" id="APW39937.1"/>
    </source>
</evidence>
<name>A0A1P8K1R4_9BURK</name>
<dbReference type="PRINTS" id="PR00039">
    <property type="entry name" value="HTHLYSR"/>
</dbReference>
<evidence type="ECO:0000256" key="1">
    <source>
        <dbReference type="ARBA" id="ARBA00009437"/>
    </source>
</evidence>
<dbReference type="KEGG" id="rhy:RD110_24285"/>
<evidence type="ECO:0000259" key="5">
    <source>
        <dbReference type="PROSITE" id="PS50931"/>
    </source>
</evidence>
<comment type="similarity">
    <text evidence="1">Belongs to the LysR transcriptional regulatory family.</text>
</comment>
<keyword evidence="3" id="KW-0238">DNA-binding</keyword>
<keyword evidence="7" id="KW-1185">Reference proteome</keyword>
<dbReference type="GO" id="GO:0032993">
    <property type="term" value="C:protein-DNA complex"/>
    <property type="evidence" value="ECO:0007669"/>
    <property type="project" value="TreeGrafter"/>
</dbReference>
<dbReference type="PROSITE" id="PS50931">
    <property type="entry name" value="HTH_LYSR"/>
    <property type="match status" value="1"/>
</dbReference>
<dbReference type="PANTHER" id="PTHR30346:SF0">
    <property type="entry name" value="HCA OPERON TRANSCRIPTIONAL ACTIVATOR HCAR"/>
    <property type="match status" value="1"/>
</dbReference>
<dbReference type="InterPro" id="IPR036388">
    <property type="entry name" value="WH-like_DNA-bd_sf"/>
</dbReference>